<proteinExistence type="predicted"/>
<comment type="caution">
    <text evidence="1">The sequence shown here is derived from an EMBL/GenBank/DDBJ whole genome shotgun (WGS) entry which is preliminary data.</text>
</comment>
<dbReference type="Proteomes" id="UP000249390">
    <property type="component" value="Unassembled WGS sequence"/>
</dbReference>
<name>A0A328DU96_9ASTE</name>
<sequence length="81" mass="8729">MQKNTFPPIVKRDRALLQCLRTNGYTGPETMLGAERNAAILTPKTDARDPSAIPSICHISAALQSTAGQTFPSICRIFAAL</sequence>
<evidence type="ECO:0000313" key="1">
    <source>
        <dbReference type="EMBL" id="RAL48870.1"/>
    </source>
</evidence>
<accession>A0A328DU96</accession>
<protein>
    <submittedName>
        <fullName evidence="1">Uncharacterized protein</fullName>
    </submittedName>
</protein>
<reference evidence="1 2" key="1">
    <citation type="submission" date="2018-06" db="EMBL/GenBank/DDBJ databases">
        <title>The Genome of Cuscuta australis (Dodder) Provides Insight into the Evolution of Plant Parasitism.</title>
        <authorList>
            <person name="Liu H."/>
        </authorList>
    </citation>
    <scope>NUCLEOTIDE SEQUENCE [LARGE SCALE GENOMIC DNA]</scope>
    <source>
        <strain evidence="2">cv. Yunnan</strain>
        <tissue evidence="1">Vines</tissue>
    </source>
</reference>
<keyword evidence="2" id="KW-1185">Reference proteome</keyword>
<dbReference type="PANTHER" id="PTHR34968:SF1">
    <property type="entry name" value="AUGMIN SUBUNIT 5"/>
    <property type="match status" value="1"/>
</dbReference>
<gene>
    <name evidence="1" type="ORF">DM860_001190</name>
</gene>
<evidence type="ECO:0000313" key="2">
    <source>
        <dbReference type="Proteomes" id="UP000249390"/>
    </source>
</evidence>
<dbReference type="AlphaFoldDB" id="A0A328DU96"/>
<dbReference type="InterPro" id="IPR044706">
    <property type="entry name" value="AUG5_plant"/>
</dbReference>
<dbReference type="GO" id="GO:0005876">
    <property type="term" value="C:spindle microtubule"/>
    <property type="evidence" value="ECO:0007669"/>
    <property type="project" value="InterPro"/>
</dbReference>
<organism evidence="1 2">
    <name type="scientific">Cuscuta australis</name>
    <dbReference type="NCBI Taxonomy" id="267555"/>
    <lineage>
        <taxon>Eukaryota</taxon>
        <taxon>Viridiplantae</taxon>
        <taxon>Streptophyta</taxon>
        <taxon>Embryophyta</taxon>
        <taxon>Tracheophyta</taxon>
        <taxon>Spermatophyta</taxon>
        <taxon>Magnoliopsida</taxon>
        <taxon>eudicotyledons</taxon>
        <taxon>Gunneridae</taxon>
        <taxon>Pentapetalae</taxon>
        <taxon>asterids</taxon>
        <taxon>lamiids</taxon>
        <taxon>Solanales</taxon>
        <taxon>Convolvulaceae</taxon>
        <taxon>Cuscuteae</taxon>
        <taxon>Cuscuta</taxon>
        <taxon>Cuscuta subgen. Grammica</taxon>
        <taxon>Cuscuta sect. Cleistogrammica</taxon>
    </lineage>
</organism>
<dbReference type="EMBL" id="NQVE01000097">
    <property type="protein sequence ID" value="RAL48870.1"/>
    <property type="molecule type" value="Genomic_DNA"/>
</dbReference>
<dbReference type="PANTHER" id="PTHR34968">
    <property type="entry name" value="AUGMIN SUBUNIT 5"/>
    <property type="match status" value="1"/>
</dbReference>